<evidence type="ECO:0000313" key="1">
    <source>
        <dbReference type="EMBL" id="MBH9580110.1"/>
    </source>
</evidence>
<proteinExistence type="predicted"/>
<evidence type="ECO:0008006" key="3">
    <source>
        <dbReference type="Google" id="ProtNLM"/>
    </source>
</evidence>
<evidence type="ECO:0000313" key="2">
    <source>
        <dbReference type="Proteomes" id="UP000597038"/>
    </source>
</evidence>
<organism evidence="1 2">
    <name type="scientific">Staphylococcus felis</name>
    <dbReference type="NCBI Taxonomy" id="46127"/>
    <lineage>
        <taxon>Bacteria</taxon>
        <taxon>Bacillati</taxon>
        <taxon>Bacillota</taxon>
        <taxon>Bacilli</taxon>
        <taxon>Bacillales</taxon>
        <taxon>Staphylococcaceae</taxon>
        <taxon>Staphylococcus</taxon>
    </lineage>
</organism>
<name>A0ABS0QLK8_9STAP</name>
<reference evidence="1 2" key="1">
    <citation type="submission" date="2020-12" db="EMBL/GenBank/DDBJ databases">
        <title>Genomic analysis of Staphylococcus felis from a cat with skin infection.</title>
        <authorList>
            <person name="Aslantas O."/>
            <person name="Keskin O."/>
            <person name="Buyukaltay K."/>
            <person name="Gullu Yucetepe A."/>
        </authorList>
    </citation>
    <scope>NUCLEOTIDE SEQUENCE [LARGE SCALE GENOMIC DNA]</scope>
    <source>
        <strain evidence="1 2">HARRANVET</strain>
    </source>
</reference>
<dbReference type="Proteomes" id="UP000597038">
    <property type="component" value="Unassembled WGS sequence"/>
</dbReference>
<dbReference type="GeneID" id="48058736"/>
<gene>
    <name evidence="1" type="ORF">I9026_01825</name>
</gene>
<keyword evidence="2" id="KW-1185">Reference proteome</keyword>
<protein>
    <recommendedName>
        <fullName evidence="3">Sigma-70 family RNA polymerase sigma factor</fullName>
    </recommendedName>
</protein>
<dbReference type="EMBL" id="JAEDAQ010000002">
    <property type="protein sequence ID" value="MBH9580110.1"/>
    <property type="molecule type" value="Genomic_DNA"/>
</dbReference>
<dbReference type="RefSeq" id="WP_103208594.1">
    <property type="nucleotide sequence ID" value="NZ_CP027770.1"/>
</dbReference>
<comment type="caution">
    <text evidence="1">The sequence shown here is derived from an EMBL/GenBank/DDBJ whole genome shotgun (WGS) entry which is preliminary data.</text>
</comment>
<sequence>MSFQMNYTPMIVRNFFENYHEFLSYVEKGDPSYVEIWVDINDAIQGADITARDMRYLQECYILDNYYDFKSIAKKYGTSRYTVERGVRRALAGILNELTTNLYSFEDIKLRNYDERM</sequence>
<accession>A0ABS0QLK8</accession>